<dbReference type="Pfam" id="PF22352">
    <property type="entry name" value="K319L-like_PKD"/>
    <property type="match status" value="1"/>
</dbReference>
<dbReference type="SUPFAM" id="SSF55797">
    <property type="entry name" value="PR-1-like"/>
    <property type="match status" value="1"/>
</dbReference>
<dbReference type="InterPro" id="IPR014755">
    <property type="entry name" value="Cu-Rt/internalin_Ig-like"/>
</dbReference>
<evidence type="ECO:0000259" key="4">
    <source>
        <dbReference type="Pfam" id="PF13205"/>
    </source>
</evidence>
<dbReference type="InterPro" id="IPR035940">
    <property type="entry name" value="CAP_sf"/>
</dbReference>
<accession>A0A7Z1AGP1</accession>
<evidence type="ECO:0000256" key="1">
    <source>
        <dbReference type="ARBA" id="ARBA00022729"/>
    </source>
</evidence>
<keyword evidence="5" id="KW-0326">Glycosidase</keyword>
<dbReference type="PANTHER" id="PTHR31157:SF1">
    <property type="entry name" value="SCP DOMAIN-CONTAINING PROTEIN"/>
    <property type="match status" value="1"/>
</dbReference>
<dbReference type="AlphaFoldDB" id="A0A7Z1AGP1"/>
<dbReference type="GO" id="GO:0008843">
    <property type="term" value="F:endochitinase activity"/>
    <property type="evidence" value="ECO:0007669"/>
    <property type="project" value="UniProtKB-EC"/>
</dbReference>
<keyword evidence="6" id="KW-1185">Reference proteome</keyword>
<protein>
    <submittedName>
        <fullName evidence="5">Chitinase A</fullName>
        <ecNumber evidence="5">3.2.1.14</ecNumber>
    </submittedName>
</protein>
<dbReference type="EMBL" id="MARB01000002">
    <property type="protein sequence ID" value="ODJ89246.1"/>
    <property type="molecule type" value="Genomic_DNA"/>
</dbReference>
<comment type="caution">
    <text evidence="5">The sequence shown here is derived from an EMBL/GenBank/DDBJ whole genome shotgun (WGS) entry which is preliminary data.</text>
</comment>
<feature type="compositionally biased region" description="Polar residues" evidence="2">
    <location>
        <begin position="75"/>
        <end position="96"/>
    </location>
</feature>
<dbReference type="InterPro" id="IPR035986">
    <property type="entry name" value="PKD_dom_sf"/>
</dbReference>
<evidence type="ECO:0000256" key="2">
    <source>
        <dbReference type="SAM" id="MobiDB-lite"/>
    </source>
</evidence>
<dbReference type="InterPro" id="IPR032812">
    <property type="entry name" value="SbsA_Ig"/>
</dbReference>
<reference evidence="5 6" key="1">
    <citation type="submission" date="2016-06" db="EMBL/GenBank/DDBJ databases">
        <title>Genome sequence of endosymbiont of Candidatus Endolucinida thiodiazotropha.</title>
        <authorList>
            <person name="Poehlein A."/>
            <person name="Koenig S."/>
            <person name="Heiden S.E."/>
            <person name="Thuermer A."/>
            <person name="Voget S."/>
            <person name="Daniel R."/>
            <person name="Markert S."/>
            <person name="Gros O."/>
            <person name="Schweder T."/>
        </authorList>
    </citation>
    <scope>NUCLEOTIDE SEQUENCE [LARGE SCALE GENOMIC DNA]</scope>
    <source>
        <strain evidence="5 6">COS</strain>
    </source>
</reference>
<dbReference type="PROSITE" id="PS51257">
    <property type="entry name" value="PROKAR_LIPOPROTEIN"/>
    <property type="match status" value="1"/>
</dbReference>
<dbReference type="Gene3D" id="2.60.40.10">
    <property type="entry name" value="Immunoglobulins"/>
    <property type="match status" value="1"/>
</dbReference>
<gene>
    <name evidence="5" type="primary">chiA</name>
    <name evidence="5" type="ORF">CODIS_03450</name>
</gene>
<feature type="domain" description="SbsA Ig-like" evidence="4">
    <location>
        <begin position="173"/>
        <end position="276"/>
    </location>
</feature>
<dbReference type="InterPro" id="IPR013783">
    <property type="entry name" value="Ig-like_fold"/>
</dbReference>
<dbReference type="Proteomes" id="UP000094769">
    <property type="component" value="Unassembled WGS sequence"/>
</dbReference>
<feature type="region of interest" description="Disordered" evidence="2">
    <location>
        <begin position="28"/>
        <end position="107"/>
    </location>
</feature>
<evidence type="ECO:0000313" key="6">
    <source>
        <dbReference type="Proteomes" id="UP000094769"/>
    </source>
</evidence>
<dbReference type="PANTHER" id="PTHR31157">
    <property type="entry name" value="SCP DOMAIN-CONTAINING PROTEIN"/>
    <property type="match status" value="1"/>
</dbReference>
<dbReference type="OrthoDB" id="68195at2"/>
<dbReference type="Pfam" id="PF00188">
    <property type="entry name" value="CAP"/>
    <property type="match status" value="1"/>
</dbReference>
<evidence type="ECO:0000259" key="3">
    <source>
        <dbReference type="Pfam" id="PF00188"/>
    </source>
</evidence>
<dbReference type="RefSeq" id="WP_083220494.1">
    <property type="nucleotide sequence ID" value="NZ_MARB01000002.1"/>
</dbReference>
<dbReference type="SUPFAM" id="SSF49299">
    <property type="entry name" value="PKD domain"/>
    <property type="match status" value="1"/>
</dbReference>
<sequence length="433" mass="45566">MQIKNMLLIKNKTLVVIVIALGITLSACGGGSSSDTSSTNSTEQNNTQDQAEQDTPAAGDETPPETEETAPPDPVQTNQRPTARVTASQLATSGETVTLDGSGSSDPDGDTLNFIWRQTQGSSIGLVNVASPTLSFIAPSVEQATTYSFLLQVNDGELSDSAAISITVTPMVDSTPPTIVARVPQPSATDVSVTTSIRVDFDEPLLESLINNQSLQLSVDSSPVSASVSYDDQNNRLSLTPDAALTAATTYTVTLAGNLQDLAGNPVASVNWNFTTGSQYNLGETPQSTIDLCMSTSDKAMLSLINDARAVARSCGTTNYPAAPSLAWHCSLEQAAQGHSTSMADNNFFSHTGLDDSDPGDRITATGYIWRTYGENIAAGYPDEESTVSALLDSPGHCANIMNPGFSEVGTAVAENSASTYVIYWTQNFADRF</sequence>
<dbReference type="CDD" id="cd05379">
    <property type="entry name" value="CAP_bacterial"/>
    <property type="match status" value="1"/>
</dbReference>
<organism evidence="5 6">
    <name type="scientific">Candidatus Thiodiazotropha endolucinida</name>
    <dbReference type="NCBI Taxonomy" id="1655433"/>
    <lineage>
        <taxon>Bacteria</taxon>
        <taxon>Pseudomonadati</taxon>
        <taxon>Pseudomonadota</taxon>
        <taxon>Gammaproteobacteria</taxon>
        <taxon>Chromatiales</taxon>
        <taxon>Sedimenticolaceae</taxon>
        <taxon>Candidatus Thiodiazotropha</taxon>
    </lineage>
</organism>
<dbReference type="EC" id="3.2.1.14" evidence="5"/>
<name>A0A7Z1AGP1_9GAMM</name>
<dbReference type="InterPro" id="IPR014044">
    <property type="entry name" value="CAP_dom"/>
</dbReference>
<feature type="compositionally biased region" description="Low complexity" evidence="2">
    <location>
        <begin position="33"/>
        <end position="61"/>
    </location>
</feature>
<evidence type="ECO:0000313" key="5">
    <source>
        <dbReference type="EMBL" id="ODJ89246.1"/>
    </source>
</evidence>
<keyword evidence="1" id="KW-0732">Signal</keyword>
<dbReference type="Pfam" id="PF13205">
    <property type="entry name" value="Big_5"/>
    <property type="match status" value="1"/>
</dbReference>
<keyword evidence="5" id="KW-0378">Hydrolase</keyword>
<dbReference type="Gene3D" id="2.60.40.1220">
    <property type="match status" value="1"/>
</dbReference>
<proteinExistence type="predicted"/>
<dbReference type="Gene3D" id="3.40.33.10">
    <property type="entry name" value="CAP"/>
    <property type="match status" value="1"/>
</dbReference>
<feature type="domain" description="SCP" evidence="3">
    <location>
        <begin position="302"/>
        <end position="429"/>
    </location>
</feature>